<dbReference type="GO" id="GO:0015344">
    <property type="term" value="F:siderophore uptake transmembrane transporter activity"/>
    <property type="evidence" value="ECO:0007669"/>
    <property type="project" value="TreeGrafter"/>
</dbReference>
<sequence length="616" mass="69453">MKNYMGGIFLSSLVCFAQAENQNSLAFFILPELTVTDSRVANADPSESYPTVVTKLRYEPLIDLQSRNFAEAQGDVTIRGGIFENTGFRVGAATLFDPQTGHYFAEIPIDPAMISAPEVITGIQNTHGGFNSTVGTVNYNWDAIRKGGEAFGGIGDNNTSIQKIYIGESLGVGDGRKNLGFDFSFARSNSDGTISKGDHDFNRFSGRIQFQEERARTDLFAGYQSKFFGWPNMYTPFNVDETENLQSTLYLINHRRDSVEGDFFEFTGYYRRHRDDYEFNRHYPGQYNPFQHETIVWAAGFSGREFFEVLALNYSGQFVSDEITSTNLVYGPFRSRDYYKFSFLPEWRHLYGNGRELALRVGASYDDTNREGSELSPAAAIAFSRSDGNGSGQRIYFEYAESSQVPGYTVLGANSKGGLFRGKPDAARERSQNFEVGAEFGRPKWKGSVAFFYRIDHDLLDWTYSFGSTSARSANHVDIDTLGGEFMFFAGLKDINLILGYSFLSKTEDYESANINASFYALNYPRHRFTAAFTYSFLDQFELRMDTELRSQEENLLRRSADTAVLSAFSLHWIAPQVTGLRLGFTVDNLFDSDFEEIPGTPGVGRQISSSFSYRW</sequence>
<accession>A0A2Z4AKD3</accession>
<dbReference type="Gene3D" id="2.40.170.20">
    <property type="entry name" value="TonB-dependent receptor, beta-barrel domain"/>
    <property type="match status" value="1"/>
</dbReference>
<reference evidence="9 10" key="1">
    <citation type="submission" date="2018-06" db="EMBL/GenBank/DDBJ databases">
        <title>Draft Genome Sequence of a Novel Marine Bacterium Related to the Verrucomicrobia.</title>
        <authorList>
            <person name="Vosseberg J."/>
            <person name="Martijn J."/>
            <person name="Ettema T.J.G."/>
        </authorList>
    </citation>
    <scope>NUCLEOTIDE SEQUENCE [LARGE SCALE GENOMIC DNA]</scope>
    <source>
        <strain evidence="9">TARA_B100001123</strain>
    </source>
</reference>
<dbReference type="AlphaFoldDB" id="A0A2Z4AKD3"/>
<feature type="signal peptide" evidence="8">
    <location>
        <begin position="1"/>
        <end position="19"/>
    </location>
</feature>
<organism evidence="9 10">
    <name type="scientific">Candidatus Moanibacter tarae</name>
    <dbReference type="NCBI Taxonomy" id="2200854"/>
    <lineage>
        <taxon>Bacteria</taxon>
        <taxon>Pseudomonadati</taxon>
        <taxon>Verrucomicrobiota</taxon>
        <taxon>Opitutia</taxon>
        <taxon>Puniceicoccales</taxon>
        <taxon>Puniceicoccales incertae sedis</taxon>
        <taxon>Candidatus Moanibacter</taxon>
    </lineage>
</organism>
<dbReference type="PANTHER" id="PTHR30069">
    <property type="entry name" value="TONB-DEPENDENT OUTER MEMBRANE RECEPTOR"/>
    <property type="match status" value="1"/>
</dbReference>
<dbReference type="PANTHER" id="PTHR30069:SF29">
    <property type="entry name" value="HEMOGLOBIN AND HEMOGLOBIN-HAPTOGLOBIN-BINDING PROTEIN 1-RELATED"/>
    <property type="match status" value="1"/>
</dbReference>
<keyword evidence="2" id="KW-0813">Transport</keyword>
<keyword evidence="3" id="KW-1134">Transmembrane beta strand</keyword>
<dbReference type="GO" id="GO:0009279">
    <property type="term" value="C:cell outer membrane"/>
    <property type="evidence" value="ECO:0007669"/>
    <property type="project" value="UniProtKB-SubCell"/>
</dbReference>
<keyword evidence="7" id="KW-0998">Cell outer membrane</keyword>
<dbReference type="InterPro" id="IPR039426">
    <property type="entry name" value="TonB-dep_rcpt-like"/>
</dbReference>
<feature type="chain" id="PRO_5016354396" description="TonB-dependent receptor" evidence="8">
    <location>
        <begin position="20"/>
        <end position="616"/>
    </location>
</feature>
<evidence type="ECO:0000256" key="2">
    <source>
        <dbReference type="ARBA" id="ARBA00022448"/>
    </source>
</evidence>
<proteinExistence type="predicted"/>
<dbReference type="SUPFAM" id="SSF56935">
    <property type="entry name" value="Porins"/>
    <property type="match status" value="1"/>
</dbReference>
<evidence type="ECO:0000256" key="3">
    <source>
        <dbReference type="ARBA" id="ARBA00022452"/>
    </source>
</evidence>
<evidence type="ECO:0000256" key="8">
    <source>
        <dbReference type="SAM" id="SignalP"/>
    </source>
</evidence>
<evidence type="ECO:0000256" key="7">
    <source>
        <dbReference type="ARBA" id="ARBA00023237"/>
    </source>
</evidence>
<evidence type="ECO:0000313" key="10">
    <source>
        <dbReference type="Proteomes" id="UP000247465"/>
    </source>
</evidence>
<dbReference type="GO" id="GO:0044718">
    <property type="term" value="P:siderophore transmembrane transport"/>
    <property type="evidence" value="ECO:0007669"/>
    <property type="project" value="TreeGrafter"/>
</dbReference>
<dbReference type="InterPro" id="IPR036942">
    <property type="entry name" value="Beta-barrel_TonB_sf"/>
</dbReference>
<evidence type="ECO:0000256" key="5">
    <source>
        <dbReference type="ARBA" id="ARBA00022729"/>
    </source>
</evidence>
<keyword evidence="6" id="KW-0472">Membrane</keyword>
<gene>
    <name evidence="9" type="ORF">DF168_00234</name>
</gene>
<evidence type="ECO:0000256" key="4">
    <source>
        <dbReference type="ARBA" id="ARBA00022692"/>
    </source>
</evidence>
<dbReference type="EMBL" id="CP029803">
    <property type="protein sequence ID" value="AWT59060.1"/>
    <property type="molecule type" value="Genomic_DNA"/>
</dbReference>
<dbReference type="Proteomes" id="UP000247465">
    <property type="component" value="Chromosome"/>
</dbReference>
<evidence type="ECO:0000256" key="1">
    <source>
        <dbReference type="ARBA" id="ARBA00004571"/>
    </source>
</evidence>
<comment type="subcellular location">
    <subcellularLocation>
        <location evidence="1">Cell outer membrane</location>
        <topology evidence="1">Multi-pass membrane protein</topology>
    </subcellularLocation>
</comment>
<keyword evidence="4" id="KW-0812">Transmembrane</keyword>
<name>A0A2Z4AKD3_9BACT</name>
<keyword evidence="5 8" id="KW-0732">Signal</keyword>
<evidence type="ECO:0000313" key="9">
    <source>
        <dbReference type="EMBL" id="AWT59060.1"/>
    </source>
</evidence>
<protein>
    <recommendedName>
        <fullName evidence="11">TonB-dependent receptor</fullName>
    </recommendedName>
</protein>
<evidence type="ECO:0000256" key="6">
    <source>
        <dbReference type="ARBA" id="ARBA00023136"/>
    </source>
</evidence>
<evidence type="ECO:0008006" key="11">
    <source>
        <dbReference type="Google" id="ProtNLM"/>
    </source>
</evidence>
<dbReference type="KEGG" id="mtar:DF168_00234"/>